<name>A0A433SU27_ELYCH</name>
<dbReference type="EMBL" id="RQTK01001023">
    <property type="protein sequence ID" value="RUS72749.1"/>
    <property type="molecule type" value="Genomic_DNA"/>
</dbReference>
<feature type="region of interest" description="Disordered" evidence="1">
    <location>
        <begin position="1"/>
        <end position="242"/>
    </location>
</feature>
<dbReference type="AlphaFoldDB" id="A0A433SU27"/>
<evidence type="ECO:0000256" key="1">
    <source>
        <dbReference type="SAM" id="MobiDB-lite"/>
    </source>
</evidence>
<comment type="caution">
    <text evidence="2">The sequence shown here is derived from an EMBL/GenBank/DDBJ whole genome shotgun (WGS) entry which is preliminary data.</text>
</comment>
<feature type="compositionally biased region" description="Polar residues" evidence="1">
    <location>
        <begin position="223"/>
        <end position="232"/>
    </location>
</feature>
<accession>A0A433SU27</accession>
<organism evidence="2 3">
    <name type="scientific">Elysia chlorotica</name>
    <name type="common">Eastern emerald elysia</name>
    <name type="synonym">Sea slug</name>
    <dbReference type="NCBI Taxonomy" id="188477"/>
    <lineage>
        <taxon>Eukaryota</taxon>
        <taxon>Metazoa</taxon>
        <taxon>Spiralia</taxon>
        <taxon>Lophotrochozoa</taxon>
        <taxon>Mollusca</taxon>
        <taxon>Gastropoda</taxon>
        <taxon>Heterobranchia</taxon>
        <taxon>Euthyneura</taxon>
        <taxon>Panpulmonata</taxon>
        <taxon>Sacoglossa</taxon>
        <taxon>Placobranchoidea</taxon>
        <taxon>Plakobranchidae</taxon>
        <taxon>Elysia</taxon>
    </lineage>
</organism>
<sequence>MKQIVADSDEVERKNPVYGSSALYPRKTVKKSRNYTELEPTITSASAAPTNINKSLTESDGDPYEDVGNVEKLKLVSKPVPKPKPKPSVGAKPSSPAPGAPPTFQVQHQGAVEEPYTMVSLTNRGKRQAPTPERVQDEEFLPDPGTRPDVPVKQFDDGDVGRGSDISEQPYGNFPSVSATVNDDDGKSFNNGGFDAGDENVYANSGSVGVPSEPDRDGERAASYSNNSTVTSDADGDDVGRYRSQDGLVYTTLEFATGGGQTGGRRAPCDDIDYYATEYASIQVEESKMGNR</sequence>
<evidence type="ECO:0000313" key="2">
    <source>
        <dbReference type="EMBL" id="RUS72749.1"/>
    </source>
</evidence>
<gene>
    <name evidence="2" type="ORF">EGW08_019484</name>
</gene>
<dbReference type="OrthoDB" id="10625767at2759"/>
<feature type="compositionally biased region" description="Polar residues" evidence="1">
    <location>
        <begin position="41"/>
        <end position="58"/>
    </location>
</feature>
<evidence type="ECO:0000313" key="3">
    <source>
        <dbReference type="Proteomes" id="UP000271974"/>
    </source>
</evidence>
<keyword evidence="3" id="KW-1185">Reference proteome</keyword>
<dbReference type="Proteomes" id="UP000271974">
    <property type="component" value="Unassembled WGS sequence"/>
</dbReference>
<protein>
    <submittedName>
        <fullName evidence="2">Uncharacterized protein</fullName>
    </submittedName>
</protein>
<proteinExistence type="predicted"/>
<reference evidence="2 3" key="1">
    <citation type="submission" date="2019-01" db="EMBL/GenBank/DDBJ databases">
        <title>A draft genome assembly of the solar-powered sea slug Elysia chlorotica.</title>
        <authorList>
            <person name="Cai H."/>
            <person name="Li Q."/>
            <person name="Fang X."/>
            <person name="Li J."/>
            <person name="Curtis N.E."/>
            <person name="Altenburger A."/>
            <person name="Shibata T."/>
            <person name="Feng M."/>
            <person name="Maeda T."/>
            <person name="Schwartz J.A."/>
            <person name="Shigenobu S."/>
            <person name="Lundholm N."/>
            <person name="Nishiyama T."/>
            <person name="Yang H."/>
            <person name="Hasebe M."/>
            <person name="Li S."/>
            <person name="Pierce S.K."/>
            <person name="Wang J."/>
        </authorList>
    </citation>
    <scope>NUCLEOTIDE SEQUENCE [LARGE SCALE GENOMIC DNA]</scope>
    <source>
        <strain evidence="2">EC2010</strain>
        <tissue evidence="2">Whole organism of an adult</tissue>
    </source>
</reference>